<dbReference type="Gene3D" id="3.40.50.2000">
    <property type="entry name" value="Glycogen Phosphorylase B"/>
    <property type="match status" value="1"/>
</dbReference>
<sequence length="163" mass="18573">MIDNQKFKSSKNGKIISVGPLEINSGFDLLIQSWINIDEKLEIIGKGSQESSLNELIKSNGLDNKIKIERNDSVKKIYEKFQNAKCLIIPYLKEENVDLIRQALNYEIPIIGTDLHEISKIIPREFLATPKDLNSLQSVIEEIIPMLSQFDLSAIKRAVIENY</sequence>
<gene>
    <name evidence="2" type="ORF">H2072_02970</name>
</gene>
<dbReference type="GO" id="GO:0016757">
    <property type="term" value="F:glycosyltransferase activity"/>
    <property type="evidence" value="ECO:0007669"/>
    <property type="project" value="InterPro"/>
</dbReference>
<evidence type="ECO:0000313" key="3">
    <source>
        <dbReference type="Proteomes" id="UP000551848"/>
    </source>
</evidence>
<dbReference type="AlphaFoldDB" id="A0A838XVE0"/>
<proteinExistence type="predicted"/>
<protein>
    <submittedName>
        <fullName evidence="2">Glycosyltransferase</fullName>
    </submittedName>
</protein>
<evidence type="ECO:0000259" key="1">
    <source>
        <dbReference type="Pfam" id="PF00534"/>
    </source>
</evidence>
<feature type="domain" description="Glycosyl transferase family 1" evidence="1">
    <location>
        <begin position="4"/>
        <end position="138"/>
    </location>
</feature>
<reference evidence="2 3" key="1">
    <citation type="submission" date="2020-06" db="EMBL/GenBank/DDBJ databases">
        <title>Dysbiosis in marine aquaculture revealed through microbiome analysis: reverse ecology for environmental sustainability.</title>
        <authorList>
            <person name="Haro-Moreno J.M."/>
            <person name="Coutinho F.H."/>
            <person name="Zaragoza-Solas A."/>
            <person name="Picazo A."/>
            <person name="Almagro-Moreno S."/>
            <person name="Lopez-Perez M."/>
        </authorList>
    </citation>
    <scope>NUCLEOTIDE SEQUENCE [LARGE SCALE GENOMIC DNA]</scope>
    <source>
        <strain evidence="2">MCMED-G41</strain>
    </source>
</reference>
<dbReference type="EMBL" id="JACETL010000030">
    <property type="protein sequence ID" value="MBA4692691.1"/>
    <property type="molecule type" value="Genomic_DNA"/>
</dbReference>
<dbReference type="SUPFAM" id="SSF53756">
    <property type="entry name" value="UDP-Glycosyltransferase/glycogen phosphorylase"/>
    <property type="match status" value="1"/>
</dbReference>
<evidence type="ECO:0000313" key="2">
    <source>
        <dbReference type="EMBL" id="MBA4692691.1"/>
    </source>
</evidence>
<comment type="caution">
    <text evidence="2">The sequence shown here is derived from an EMBL/GenBank/DDBJ whole genome shotgun (WGS) entry which is preliminary data.</text>
</comment>
<dbReference type="Proteomes" id="UP000551848">
    <property type="component" value="Unassembled WGS sequence"/>
</dbReference>
<accession>A0A838XVE0</accession>
<dbReference type="Pfam" id="PF00534">
    <property type="entry name" value="Glycos_transf_1"/>
    <property type="match status" value="1"/>
</dbReference>
<organism evidence="2 3">
    <name type="scientific">SAR86 cluster bacterium</name>
    <dbReference type="NCBI Taxonomy" id="2030880"/>
    <lineage>
        <taxon>Bacteria</taxon>
        <taxon>Pseudomonadati</taxon>
        <taxon>Pseudomonadota</taxon>
        <taxon>Gammaproteobacteria</taxon>
        <taxon>SAR86 cluster</taxon>
    </lineage>
</organism>
<keyword evidence="2" id="KW-0808">Transferase</keyword>
<dbReference type="InterPro" id="IPR001296">
    <property type="entry name" value="Glyco_trans_1"/>
</dbReference>
<name>A0A838XVE0_9GAMM</name>